<dbReference type="Pfam" id="PF07987">
    <property type="entry name" value="DUF1775"/>
    <property type="match status" value="1"/>
</dbReference>
<dbReference type="Gene3D" id="2.60.40.2230">
    <property type="entry name" value="Uncharacterised protein YcnI-like PF07987, DUF1775"/>
    <property type="match status" value="1"/>
</dbReference>
<reference evidence="2 3" key="1">
    <citation type="submission" date="2023-07" db="EMBL/GenBank/DDBJ databases">
        <title>Sorghum-associated microbial communities from plants grown in Nebraska, USA.</title>
        <authorList>
            <person name="Schachtman D."/>
        </authorList>
    </citation>
    <scope>NUCLEOTIDE SEQUENCE [LARGE SCALE GENOMIC DNA]</scope>
    <source>
        <strain evidence="2 3">BE308</strain>
    </source>
</reference>
<keyword evidence="3" id="KW-1185">Reference proteome</keyword>
<protein>
    <submittedName>
        <fullName evidence="2">Uncharacterized protein YcnI</fullName>
    </submittedName>
</protein>
<dbReference type="EMBL" id="JAVDXO010000004">
    <property type="protein sequence ID" value="MDR7306753.1"/>
    <property type="molecule type" value="Genomic_DNA"/>
</dbReference>
<organism evidence="2 3">
    <name type="scientific">Rhodoferax saidenbachensis</name>
    <dbReference type="NCBI Taxonomy" id="1484693"/>
    <lineage>
        <taxon>Bacteria</taxon>
        <taxon>Pseudomonadati</taxon>
        <taxon>Pseudomonadota</taxon>
        <taxon>Betaproteobacteria</taxon>
        <taxon>Burkholderiales</taxon>
        <taxon>Comamonadaceae</taxon>
        <taxon>Rhodoferax</taxon>
    </lineage>
</organism>
<comment type="caution">
    <text evidence="2">The sequence shown here is derived from an EMBL/GenBank/DDBJ whole genome shotgun (WGS) entry which is preliminary data.</text>
</comment>
<gene>
    <name evidence="2" type="ORF">J2X15_002039</name>
</gene>
<evidence type="ECO:0000313" key="2">
    <source>
        <dbReference type="EMBL" id="MDR7306753.1"/>
    </source>
</evidence>
<dbReference type="RefSeq" id="WP_310342232.1">
    <property type="nucleotide sequence ID" value="NZ_JAVDXO010000004.1"/>
</dbReference>
<name>A0ABU1ZN03_9BURK</name>
<dbReference type="CDD" id="cd08545">
    <property type="entry name" value="YcnI_like"/>
    <property type="match status" value="1"/>
</dbReference>
<feature type="domain" description="YncI copper-binding" evidence="1">
    <location>
        <begin position="2"/>
        <end position="145"/>
    </location>
</feature>
<dbReference type="InterPro" id="IPR038507">
    <property type="entry name" value="YcnI-like_sf"/>
</dbReference>
<evidence type="ECO:0000313" key="3">
    <source>
        <dbReference type="Proteomes" id="UP001268089"/>
    </source>
</evidence>
<dbReference type="Proteomes" id="UP001268089">
    <property type="component" value="Unassembled WGS sequence"/>
</dbReference>
<evidence type="ECO:0000259" key="1">
    <source>
        <dbReference type="Pfam" id="PF07987"/>
    </source>
</evidence>
<accession>A0ABU1ZN03</accession>
<proteinExistence type="predicted"/>
<sequence>MQDPAAAAGATYRAVLQVGHGCAGSATTTIQVTIPAGFNGAQPMVKAGWAVSTKVGPLAQPYEMHGTRYTEGVQEITWTAKGAENALPSALYDEFVLRGTTPRKPGTLWFKVVQVCEVGRTEWVEIPAAGQDAHSLKSPAAALEVLDVQAAGGHAH</sequence>
<dbReference type="InterPro" id="IPR012533">
    <property type="entry name" value="YcnI-copper_dom"/>
</dbReference>